<gene>
    <name evidence="2" type="ORF">V6N11_073366</name>
</gene>
<evidence type="ECO:0000313" key="3">
    <source>
        <dbReference type="Proteomes" id="UP001396334"/>
    </source>
</evidence>
<dbReference type="Pfam" id="PF13966">
    <property type="entry name" value="zf-RVT"/>
    <property type="match status" value="1"/>
</dbReference>
<evidence type="ECO:0000313" key="2">
    <source>
        <dbReference type="EMBL" id="KAK8983270.1"/>
    </source>
</evidence>
<dbReference type="Proteomes" id="UP001396334">
    <property type="component" value="Unassembled WGS sequence"/>
</dbReference>
<feature type="domain" description="Reverse transcriptase zinc-binding" evidence="1">
    <location>
        <begin position="52"/>
        <end position="100"/>
    </location>
</feature>
<reference evidence="2 3" key="1">
    <citation type="journal article" date="2024" name="G3 (Bethesda)">
        <title>Genome assembly of Hibiscus sabdariffa L. provides insights into metabolisms of medicinal natural products.</title>
        <authorList>
            <person name="Kim T."/>
        </authorList>
    </citation>
    <scope>NUCLEOTIDE SEQUENCE [LARGE SCALE GENOMIC DNA]</scope>
    <source>
        <strain evidence="2">TK-2024</strain>
        <tissue evidence="2">Old leaves</tissue>
    </source>
</reference>
<protein>
    <recommendedName>
        <fullName evidence="1">Reverse transcriptase zinc-binding domain-containing protein</fullName>
    </recommendedName>
</protein>
<dbReference type="EMBL" id="JBBPBN010000081">
    <property type="protein sequence ID" value="KAK8983270.1"/>
    <property type="molecule type" value="Genomic_DNA"/>
</dbReference>
<evidence type="ECO:0000259" key="1">
    <source>
        <dbReference type="Pfam" id="PF13966"/>
    </source>
</evidence>
<comment type="caution">
    <text evidence="2">The sequence shown here is derived from an EMBL/GenBank/DDBJ whole genome shotgun (WGS) entry which is preliminary data.</text>
</comment>
<keyword evidence="3" id="KW-1185">Reference proteome</keyword>
<sequence>MHVLLRLAATKCPLSTFGSDEIRWAGNNTGNFTVSSAYTVRKGIAFGLEEDVWKLIHQIMTNKERVRRHVSSDSQCHLCHSPVEDIDHALCKCPHAFLVWRELVKPRFLTDF</sequence>
<dbReference type="InterPro" id="IPR026960">
    <property type="entry name" value="RVT-Znf"/>
</dbReference>
<organism evidence="2 3">
    <name type="scientific">Hibiscus sabdariffa</name>
    <name type="common">roselle</name>
    <dbReference type="NCBI Taxonomy" id="183260"/>
    <lineage>
        <taxon>Eukaryota</taxon>
        <taxon>Viridiplantae</taxon>
        <taxon>Streptophyta</taxon>
        <taxon>Embryophyta</taxon>
        <taxon>Tracheophyta</taxon>
        <taxon>Spermatophyta</taxon>
        <taxon>Magnoliopsida</taxon>
        <taxon>eudicotyledons</taxon>
        <taxon>Gunneridae</taxon>
        <taxon>Pentapetalae</taxon>
        <taxon>rosids</taxon>
        <taxon>malvids</taxon>
        <taxon>Malvales</taxon>
        <taxon>Malvaceae</taxon>
        <taxon>Malvoideae</taxon>
        <taxon>Hibiscus</taxon>
    </lineage>
</organism>
<name>A0ABR2P4D4_9ROSI</name>
<proteinExistence type="predicted"/>
<accession>A0ABR2P4D4</accession>